<dbReference type="Proteomes" id="UP001162060">
    <property type="component" value="Unassembled WGS sequence"/>
</dbReference>
<protein>
    <submittedName>
        <fullName evidence="1">Uncharacterized protein</fullName>
    </submittedName>
</protein>
<sequence length="44" mass="5212">MDSREAQEYLNGKRRVRKSLYLQPNVRAFCHKIQSMKEGDKQDG</sequence>
<gene>
    <name evidence="1" type="ORF">PM001_LOCUS2989</name>
</gene>
<organism evidence="1 2">
    <name type="scientific">Peronospora matthiolae</name>
    <dbReference type="NCBI Taxonomy" id="2874970"/>
    <lineage>
        <taxon>Eukaryota</taxon>
        <taxon>Sar</taxon>
        <taxon>Stramenopiles</taxon>
        <taxon>Oomycota</taxon>
        <taxon>Peronosporomycetes</taxon>
        <taxon>Peronosporales</taxon>
        <taxon>Peronosporaceae</taxon>
        <taxon>Peronospora</taxon>
    </lineage>
</organism>
<reference evidence="1" key="1">
    <citation type="submission" date="2024-01" db="EMBL/GenBank/DDBJ databases">
        <authorList>
            <person name="Webb A."/>
        </authorList>
    </citation>
    <scope>NUCLEOTIDE SEQUENCE</scope>
    <source>
        <strain evidence="1">Pm1</strain>
    </source>
</reference>
<proteinExistence type="predicted"/>
<dbReference type="EMBL" id="CAKLBY020000029">
    <property type="protein sequence ID" value="CAK7904845.1"/>
    <property type="molecule type" value="Genomic_DNA"/>
</dbReference>
<dbReference type="AlphaFoldDB" id="A0AAV1T5S1"/>
<comment type="caution">
    <text evidence="1">The sequence shown here is derived from an EMBL/GenBank/DDBJ whole genome shotgun (WGS) entry which is preliminary data.</text>
</comment>
<evidence type="ECO:0000313" key="2">
    <source>
        <dbReference type="Proteomes" id="UP001162060"/>
    </source>
</evidence>
<evidence type="ECO:0000313" key="1">
    <source>
        <dbReference type="EMBL" id="CAK7904845.1"/>
    </source>
</evidence>
<name>A0AAV1T5S1_9STRA</name>
<accession>A0AAV1T5S1</accession>